<evidence type="ECO:0000313" key="2">
    <source>
        <dbReference type="Proteomes" id="UP000270094"/>
    </source>
</evidence>
<sequence>MVEVNIFNYFTSVQEGEESSITAGLRELKEETGYVAKGVLLSSSGRQPSMPSRLNDVTRHIVADVDGDAHINVHPKQQLDDAEISKVVLIKGSELLPTIQSLEKEIDIASNVYTFALGYAMHSL</sequence>
<dbReference type="InterPro" id="IPR015797">
    <property type="entry name" value="NUDIX_hydrolase-like_dom_sf"/>
</dbReference>
<keyword evidence="2" id="KW-1185">Reference proteome</keyword>
<reference evidence="1 2" key="1">
    <citation type="submission" date="2018-11" db="EMBL/GenBank/DDBJ databases">
        <authorList>
            <consortium name="Pathogen Informatics"/>
        </authorList>
    </citation>
    <scope>NUCLEOTIDE SEQUENCE [LARGE SCALE GENOMIC DNA]</scope>
</reference>
<proteinExistence type="predicted"/>
<evidence type="ECO:0000313" key="1">
    <source>
        <dbReference type="EMBL" id="VDM77085.1"/>
    </source>
</evidence>
<accession>A0A3P7L2W9</accession>
<dbReference type="EMBL" id="UYYB01098402">
    <property type="protein sequence ID" value="VDM77085.1"/>
    <property type="molecule type" value="Genomic_DNA"/>
</dbReference>
<gene>
    <name evidence="1" type="ORF">SVUK_LOCUS12083</name>
</gene>
<dbReference type="Gene3D" id="3.90.79.10">
    <property type="entry name" value="Nucleoside Triphosphate Pyrophosphohydrolase"/>
    <property type="match status" value="1"/>
</dbReference>
<name>A0A3P7L2W9_STRVU</name>
<protein>
    <recommendedName>
        <fullName evidence="3">Nudix hydrolase domain-containing protein</fullName>
    </recommendedName>
</protein>
<dbReference type="AlphaFoldDB" id="A0A3P7L2W9"/>
<dbReference type="Proteomes" id="UP000270094">
    <property type="component" value="Unassembled WGS sequence"/>
</dbReference>
<dbReference type="OrthoDB" id="10249920at2759"/>
<dbReference type="SUPFAM" id="SSF55811">
    <property type="entry name" value="Nudix"/>
    <property type="match status" value="1"/>
</dbReference>
<organism evidence="1 2">
    <name type="scientific">Strongylus vulgaris</name>
    <name type="common">Blood worm</name>
    <dbReference type="NCBI Taxonomy" id="40348"/>
    <lineage>
        <taxon>Eukaryota</taxon>
        <taxon>Metazoa</taxon>
        <taxon>Ecdysozoa</taxon>
        <taxon>Nematoda</taxon>
        <taxon>Chromadorea</taxon>
        <taxon>Rhabditida</taxon>
        <taxon>Rhabditina</taxon>
        <taxon>Rhabditomorpha</taxon>
        <taxon>Strongyloidea</taxon>
        <taxon>Strongylidae</taxon>
        <taxon>Strongylus</taxon>
    </lineage>
</organism>
<evidence type="ECO:0008006" key="3">
    <source>
        <dbReference type="Google" id="ProtNLM"/>
    </source>
</evidence>